<name>A0A2I8EU99_9BURK</name>
<protein>
    <submittedName>
        <fullName evidence="1">Formylmethanofuran dehydrogenase</fullName>
    </submittedName>
</protein>
<dbReference type="KEGG" id="pter:C2L65_26235"/>
<accession>A0A2I8EU99</accession>
<proteinExistence type="predicted"/>
<organism evidence="1 2">
    <name type="scientific">Paraburkholderia terrae</name>
    <dbReference type="NCBI Taxonomy" id="311230"/>
    <lineage>
        <taxon>Bacteria</taxon>
        <taxon>Pseudomonadati</taxon>
        <taxon>Pseudomonadota</taxon>
        <taxon>Betaproteobacteria</taxon>
        <taxon>Burkholderiales</taxon>
        <taxon>Burkholderiaceae</taxon>
        <taxon>Paraburkholderia</taxon>
    </lineage>
</organism>
<gene>
    <name evidence="1" type="ORF">C2L65_26235</name>
</gene>
<dbReference type="AlphaFoldDB" id="A0A2I8EU99"/>
<dbReference type="RefSeq" id="WP_042306499.1">
    <property type="nucleotide sequence ID" value="NZ_CP026112.1"/>
</dbReference>
<reference evidence="1 2" key="1">
    <citation type="submission" date="2018-01" db="EMBL/GenBank/DDBJ databases">
        <title>Species boundaries and ecological features among Paraburkholderia terrae DSMZ17804T, P. hospita DSMZ17164T and P. caribensis DSMZ13236T.</title>
        <authorList>
            <person name="Pratama A.A."/>
        </authorList>
    </citation>
    <scope>NUCLEOTIDE SEQUENCE [LARGE SCALE GENOMIC DNA]</scope>
    <source>
        <strain evidence="1 2">DSM 17804</strain>
    </source>
</reference>
<sequence length="442" mass="46627">MTSISSPISWTCPFCPLLCDRLSIAAGETLTLTGTDCPRATRALAQFSARPAHAQPMHDGKPIAFDDAIGLAAQWLAQAKQPLFAGMATDVAGTRALYRLANASAAIIDHAHGRSLMHGLTAMQDRGAFTTTLSEVRARSDLIVCFASTPTARYPAFFKRCGVGAKPADATGPARRDVIFVGSEIDANLESIAQPGTVSQRAIPLQGDLYETIALLNARIDSFLKSQPMPGNAPALESLAVHMLAARYVTLVWCTADLPGSHATLLVEGLDRLTKSINLKTRAGCLALGGDDGAATVNQTLTWMSGLPLRTGVHRAGLEHDPHRYDTQRLLDDHAVDALVWVASFGPDLPPPQSDMPTIVLGHPGLAASSTDRHGPTLFMPVSTPGIGSAGHLFRTDGGVVLPLVPVYDDSLPTVAHVATQIAHALAAPHSHAQSTAKEPAR</sequence>
<dbReference type="SUPFAM" id="SSF53706">
    <property type="entry name" value="Formate dehydrogenase/DMSO reductase, domains 1-3"/>
    <property type="match status" value="1"/>
</dbReference>
<evidence type="ECO:0000313" key="1">
    <source>
        <dbReference type="EMBL" id="AUT63060.1"/>
    </source>
</evidence>
<dbReference type="Proteomes" id="UP000243502">
    <property type="component" value="Chromosome 2"/>
</dbReference>
<dbReference type="EMBL" id="CP026112">
    <property type="protein sequence ID" value="AUT63060.1"/>
    <property type="molecule type" value="Genomic_DNA"/>
</dbReference>
<evidence type="ECO:0000313" key="2">
    <source>
        <dbReference type="Proteomes" id="UP000243502"/>
    </source>
</evidence>
<dbReference type="OrthoDB" id="240576at2"/>